<feature type="domain" description="Spt4/RpoE2 zinc finger" evidence="5">
    <location>
        <begin position="19"/>
        <end position="90"/>
    </location>
</feature>
<comment type="subcellular location">
    <subcellularLocation>
        <location evidence="1">Nucleus</location>
    </subcellularLocation>
</comment>
<dbReference type="Proteomes" id="UP001057375">
    <property type="component" value="Unassembled WGS sequence"/>
</dbReference>
<comment type="similarity">
    <text evidence="2">Belongs to the SPT4 family.</text>
</comment>
<proteinExistence type="inferred from homology"/>
<reference evidence="6" key="1">
    <citation type="submission" date="2022-03" db="EMBL/GenBank/DDBJ databases">
        <title>Draft genome sequence of Aduncisulcus paluster, a free-living microaerophilic Fornicata.</title>
        <authorList>
            <person name="Yuyama I."/>
            <person name="Kume K."/>
            <person name="Tamura T."/>
            <person name="Inagaki Y."/>
            <person name="Hashimoto T."/>
        </authorList>
    </citation>
    <scope>NUCLEOTIDE SEQUENCE</scope>
    <source>
        <strain evidence="6">NY0171</strain>
    </source>
</reference>
<sequence length="102" mass="11369">MGLETTSTAPPATHDLRNLVACTDCRLLKTLDQFKENGCENCDHHADPQTYTTSHFSGVTLVLDSSEKSWIAKRLDLDKRAIGMYALDIVKDDEAMGHEDDE</sequence>
<dbReference type="Gene3D" id="3.30.40.210">
    <property type="match status" value="1"/>
</dbReference>
<dbReference type="SMART" id="SM01389">
    <property type="entry name" value="Spt4"/>
    <property type="match status" value="1"/>
</dbReference>
<dbReference type="PANTHER" id="PTHR12882">
    <property type="entry name" value="SUPPRESSOR OF TY 4"/>
    <property type="match status" value="1"/>
</dbReference>
<gene>
    <name evidence="6" type="ORF">ADUPG1_000315</name>
</gene>
<dbReference type="SUPFAM" id="SSF63393">
    <property type="entry name" value="RNA polymerase subunits"/>
    <property type="match status" value="1"/>
</dbReference>
<dbReference type="InterPro" id="IPR009287">
    <property type="entry name" value="Spt4"/>
</dbReference>
<accession>A0ABQ5K9F4</accession>
<evidence type="ECO:0000259" key="5">
    <source>
        <dbReference type="SMART" id="SM01389"/>
    </source>
</evidence>
<dbReference type="PANTHER" id="PTHR12882:SF1">
    <property type="entry name" value="TRANSCRIPTION ELONGATION FACTOR SPT4"/>
    <property type="match status" value="1"/>
</dbReference>
<evidence type="ECO:0000256" key="3">
    <source>
        <dbReference type="ARBA" id="ARBA00023163"/>
    </source>
</evidence>
<protein>
    <submittedName>
        <fullName evidence="6">Transcription initiation Spt4 like protein</fullName>
    </submittedName>
</protein>
<comment type="caution">
    <text evidence="6">The sequence shown here is derived from an EMBL/GenBank/DDBJ whole genome shotgun (WGS) entry which is preliminary data.</text>
</comment>
<evidence type="ECO:0000313" key="6">
    <source>
        <dbReference type="EMBL" id="GKT27960.1"/>
    </source>
</evidence>
<keyword evidence="3" id="KW-0804">Transcription</keyword>
<keyword evidence="7" id="KW-1185">Reference proteome</keyword>
<dbReference type="InterPro" id="IPR029040">
    <property type="entry name" value="RPABC4/Spt4"/>
</dbReference>
<organism evidence="6 7">
    <name type="scientific">Aduncisulcus paluster</name>
    <dbReference type="NCBI Taxonomy" id="2918883"/>
    <lineage>
        <taxon>Eukaryota</taxon>
        <taxon>Metamonada</taxon>
        <taxon>Carpediemonas-like organisms</taxon>
        <taxon>Aduncisulcus</taxon>
    </lineage>
</organism>
<keyword evidence="4" id="KW-0539">Nucleus</keyword>
<evidence type="ECO:0000256" key="1">
    <source>
        <dbReference type="ARBA" id="ARBA00004123"/>
    </source>
</evidence>
<dbReference type="EMBL" id="BQXS01000115">
    <property type="protein sequence ID" value="GKT27960.1"/>
    <property type="molecule type" value="Genomic_DNA"/>
</dbReference>
<evidence type="ECO:0000256" key="4">
    <source>
        <dbReference type="ARBA" id="ARBA00023242"/>
    </source>
</evidence>
<name>A0ABQ5K9F4_9EUKA</name>
<evidence type="ECO:0000256" key="2">
    <source>
        <dbReference type="ARBA" id="ARBA00010464"/>
    </source>
</evidence>
<dbReference type="InterPro" id="IPR038510">
    <property type="entry name" value="Spt4_sf"/>
</dbReference>
<dbReference type="Pfam" id="PF06093">
    <property type="entry name" value="Spt4"/>
    <property type="match status" value="1"/>
</dbReference>
<dbReference type="InterPro" id="IPR022800">
    <property type="entry name" value="Spt4/RpoE2_Znf"/>
</dbReference>
<evidence type="ECO:0000313" key="7">
    <source>
        <dbReference type="Proteomes" id="UP001057375"/>
    </source>
</evidence>